<dbReference type="GO" id="GO:0052755">
    <property type="term" value="F:coenzyme F420H2:quinone oxidoreductase activity"/>
    <property type="evidence" value="ECO:0007669"/>
    <property type="project" value="RHEA"/>
</dbReference>
<feature type="region of interest" description="Disordered" evidence="3">
    <location>
        <begin position="1"/>
        <end position="27"/>
    </location>
</feature>
<comment type="similarity">
    <text evidence="1">Belongs to the F420H(2)-dependent quinone reductase family.</text>
</comment>
<proteinExistence type="inferred from homology"/>
<sequence>MSESEAASQRDISSYDDPDAPWNQAFSEGDIKDWNRPVIDEFRANGGKVGGSYEGATLLLLTTTGARSGKEHVVPLGVLYRGDTPYLSSFIEDKYPAWYHNIKANPQVTVELGGQTRAARGRALEGAEYEEFATWVLANNPLLADFQARSQRPVPLVVLELGDPV</sequence>
<dbReference type="Gene3D" id="2.30.110.10">
    <property type="entry name" value="Electron Transport, Fmn-binding Protein, Chain A"/>
    <property type="match status" value="1"/>
</dbReference>
<accession>A0A231HBH7</accession>
<dbReference type="SUPFAM" id="SSF50475">
    <property type="entry name" value="FMN-binding split barrel"/>
    <property type="match status" value="1"/>
</dbReference>
<name>A0A231HBH7_9NOCA</name>
<keyword evidence="5" id="KW-1185">Reference proteome</keyword>
<evidence type="ECO:0000256" key="2">
    <source>
        <dbReference type="ARBA" id="ARBA00049106"/>
    </source>
</evidence>
<feature type="compositionally biased region" description="Polar residues" evidence="3">
    <location>
        <begin position="1"/>
        <end position="12"/>
    </location>
</feature>
<evidence type="ECO:0000256" key="3">
    <source>
        <dbReference type="SAM" id="MobiDB-lite"/>
    </source>
</evidence>
<comment type="catalytic activity">
    <reaction evidence="2">
        <text>oxidized coenzyme F420-(gamma-L-Glu)(n) + a quinol + H(+) = reduced coenzyme F420-(gamma-L-Glu)(n) + a quinone</text>
        <dbReference type="Rhea" id="RHEA:39663"/>
        <dbReference type="Rhea" id="RHEA-COMP:12939"/>
        <dbReference type="Rhea" id="RHEA-COMP:14378"/>
        <dbReference type="ChEBI" id="CHEBI:15378"/>
        <dbReference type="ChEBI" id="CHEBI:24646"/>
        <dbReference type="ChEBI" id="CHEBI:132124"/>
        <dbReference type="ChEBI" id="CHEBI:133980"/>
        <dbReference type="ChEBI" id="CHEBI:139511"/>
    </reaction>
</comment>
<dbReference type="AlphaFoldDB" id="A0A231HBH7"/>
<dbReference type="Proteomes" id="UP000215506">
    <property type="component" value="Unassembled WGS sequence"/>
</dbReference>
<dbReference type="PANTHER" id="PTHR39428">
    <property type="entry name" value="F420H(2)-DEPENDENT QUINONE REDUCTASE RV1261C"/>
    <property type="match status" value="1"/>
</dbReference>
<dbReference type="NCBIfam" id="TIGR00026">
    <property type="entry name" value="hi_GC_TIGR00026"/>
    <property type="match status" value="1"/>
</dbReference>
<evidence type="ECO:0000313" key="4">
    <source>
        <dbReference type="EMBL" id="OXR46067.1"/>
    </source>
</evidence>
<gene>
    <name evidence="4" type="ORF">B7C42_01030</name>
</gene>
<dbReference type="PANTHER" id="PTHR39428:SF1">
    <property type="entry name" value="F420H(2)-DEPENDENT QUINONE REDUCTASE RV1261C"/>
    <property type="match status" value="1"/>
</dbReference>
<dbReference type="Pfam" id="PF04075">
    <property type="entry name" value="F420H2_quin_red"/>
    <property type="match status" value="1"/>
</dbReference>
<evidence type="ECO:0000256" key="1">
    <source>
        <dbReference type="ARBA" id="ARBA00008710"/>
    </source>
</evidence>
<dbReference type="GO" id="GO:0005886">
    <property type="term" value="C:plasma membrane"/>
    <property type="evidence" value="ECO:0007669"/>
    <property type="project" value="TreeGrafter"/>
</dbReference>
<dbReference type="GO" id="GO:0070967">
    <property type="term" value="F:coenzyme F420 binding"/>
    <property type="evidence" value="ECO:0007669"/>
    <property type="project" value="TreeGrafter"/>
</dbReference>
<keyword evidence="4" id="KW-0560">Oxidoreductase</keyword>
<reference evidence="4 5" key="1">
    <citation type="submission" date="2017-07" db="EMBL/GenBank/DDBJ databases">
        <title>First draft Genome Sequence of Nocardia cerradoensis isolated from human infection.</title>
        <authorList>
            <person name="Carrasco G."/>
        </authorList>
    </citation>
    <scope>NUCLEOTIDE SEQUENCE [LARGE SCALE GENOMIC DNA]</scope>
    <source>
        <strain evidence="4 5">CNM20130759</strain>
    </source>
</reference>
<organism evidence="4 5">
    <name type="scientific">Nocardia cerradoensis</name>
    <dbReference type="NCBI Taxonomy" id="85688"/>
    <lineage>
        <taxon>Bacteria</taxon>
        <taxon>Bacillati</taxon>
        <taxon>Actinomycetota</taxon>
        <taxon>Actinomycetes</taxon>
        <taxon>Mycobacteriales</taxon>
        <taxon>Nocardiaceae</taxon>
        <taxon>Nocardia</taxon>
    </lineage>
</organism>
<comment type="caution">
    <text evidence="4">The sequence shown here is derived from an EMBL/GenBank/DDBJ whole genome shotgun (WGS) entry which is preliminary data.</text>
</comment>
<protein>
    <submittedName>
        <fullName evidence="4">F420H(2)-dependent quinone reductase</fullName>
        <ecNumber evidence="4">1.1.98.-</ecNumber>
    </submittedName>
</protein>
<dbReference type="InterPro" id="IPR004378">
    <property type="entry name" value="F420H2_quin_Rdtase"/>
</dbReference>
<dbReference type="InterPro" id="IPR012349">
    <property type="entry name" value="Split_barrel_FMN-bd"/>
</dbReference>
<dbReference type="RefSeq" id="WP_094024547.1">
    <property type="nucleotide sequence ID" value="NZ_NGAF01000002.1"/>
</dbReference>
<evidence type="ECO:0000313" key="5">
    <source>
        <dbReference type="Proteomes" id="UP000215506"/>
    </source>
</evidence>
<dbReference type="EC" id="1.1.98.-" evidence="4"/>
<dbReference type="EMBL" id="NGAF01000002">
    <property type="protein sequence ID" value="OXR46067.1"/>
    <property type="molecule type" value="Genomic_DNA"/>
</dbReference>